<evidence type="ECO:0000256" key="4">
    <source>
        <dbReference type="ARBA" id="ARBA00022692"/>
    </source>
</evidence>
<evidence type="ECO:0000256" key="8">
    <source>
        <dbReference type="NCBIfam" id="TIGR00445"/>
    </source>
</evidence>
<dbReference type="NCBIfam" id="TIGR00445">
    <property type="entry name" value="mraY"/>
    <property type="match status" value="1"/>
</dbReference>
<evidence type="ECO:0000313" key="10">
    <source>
        <dbReference type="EMBL" id="PWJ13064.1"/>
    </source>
</evidence>
<dbReference type="AlphaFoldDB" id="A0A315XZ95"/>
<feature type="binding site" evidence="9">
    <location>
        <position position="246"/>
    </location>
    <ligand>
        <name>Mg(2+)</name>
        <dbReference type="ChEBI" id="CHEBI:18420"/>
    </ligand>
</feature>
<dbReference type="RefSeq" id="WP_109726347.1">
    <property type="nucleotide sequence ID" value="NZ_CACYST010000002.1"/>
</dbReference>
<dbReference type="InterPro" id="IPR003524">
    <property type="entry name" value="PNAcMuramoyl-5peptid_Trfase"/>
</dbReference>
<dbReference type="InterPro" id="IPR018480">
    <property type="entry name" value="PNAcMuramoyl-5peptid_Trfase_CS"/>
</dbReference>
<keyword evidence="6 7" id="KW-0472">Membrane</keyword>
<dbReference type="GO" id="GO:0071555">
    <property type="term" value="P:cell wall organization"/>
    <property type="evidence" value="ECO:0007669"/>
    <property type="project" value="UniProtKB-KW"/>
</dbReference>
<dbReference type="GO" id="GO:0005886">
    <property type="term" value="C:plasma membrane"/>
    <property type="evidence" value="ECO:0007669"/>
    <property type="project" value="UniProtKB-SubCell"/>
</dbReference>
<dbReference type="UniPathway" id="UPA00219"/>
<dbReference type="EMBL" id="QGDI01000005">
    <property type="protein sequence ID" value="PWJ13064.1"/>
    <property type="molecule type" value="Genomic_DNA"/>
</dbReference>
<evidence type="ECO:0000256" key="1">
    <source>
        <dbReference type="ARBA" id="ARBA00004141"/>
    </source>
</evidence>
<feature type="transmembrane region" description="Helical" evidence="7">
    <location>
        <begin position="220"/>
        <end position="237"/>
    </location>
</feature>
<feature type="transmembrane region" description="Helical" evidence="7">
    <location>
        <begin position="323"/>
        <end position="344"/>
    </location>
</feature>
<accession>A0A315XZ95</accession>
<evidence type="ECO:0000256" key="2">
    <source>
        <dbReference type="ARBA" id="ARBA00005583"/>
    </source>
</evidence>
<evidence type="ECO:0000256" key="9">
    <source>
        <dbReference type="PIRSR" id="PIRSR600715-1"/>
    </source>
</evidence>
<keyword evidence="3 7" id="KW-0808">Transferase</keyword>
<dbReference type="STRING" id="1265.SAMN02910280_2524"/>
<comment type="catalytic activity">
    <reaction evidence="7">
        <text>UDP-N-acetyl-alpha-D-muramoyl-L-alanyl-gamma-D-glutamyl-meso-2,6-diaminopimeloyl-D-alanyl-D-alanine + di-trans,octa-cis-undecaprenyl phosphate = di-trans,octa-cis-undecaprenyl diphospho-N-acetyl-alpha-D-muramoyl-L-alanyl-D-glutamyl-meso-2,6-diaminopimeloyl-D-alanyl-D-alanine + UMP</text>
        <dbReference type="Rhea" id="RHEA:28386"/>
        <dbReference type="ChEBI" id="CHEBI:57865"/>
        <dbReference type="ChEBI" id="CHEBI:60392"/>
        <dbReference type="ChEBI" id="CHEBI:61386"/>
        <dbReference type="ChEBI" id="CHEBI:61387"/>
        <dbReference type="EC" id="2.7.8.13"/>
    </reaction>
</comment>
<reference evidence="10 11" key="1">
    <citation type="submission" date="2018-05" db="EMBL/GenBank/DDBJ databases">
        <title>The Hungate 1000. A catalogue of reference genomes from the rumen microbiome.</title>
        <authorList>
            <person name="Kelly W."/>
        </authorList>
    </citation>
    <scope>NUCLEOTIDE SEQUENCE [LARGE SCALE GENOMIC DNA]</scope>
    <source>
        <strain evidence="10 11">SAb67</strain>
    </source>
</reference>
<name>A0A315XZ95_RUMFL</name>
<feature type="transmembrane region" description="Helical" evidence="7">
    <location>
        <begin position="268"/>
        <end position="289"/>
    </location>
</feature>
<comment type="cofactor">
    <cofactor evidence="7 9">
        <name>Mg(2+)</name>
        <dbReference type="ChEBI" id="CHEBI:18420"/>
    </cofactor>
</comment>
<dbReference type="EC" id="2.7.8.13" evidence="7 8"/>
<feature type="transmembrane region" description="Helical" evidence="7">
    <location>
        <begin position="56"/>
        <end position="76"/>
    </location>
</feature>
<dbReference type="OrthoDB" id="9805475at2"/>
<dbReference type="GO" id="GO:0051301">
    <property type="term" value="P:cell division"/>
    <property type="evidence" value="ECO:0007669"/>
    <property type="project" value="UniProtKB-KW"/>
</dbReference>
<keyword evidence="7" id="KW-0133">Cell shape</keyword>
<sequence length="345" mass="38279">MSFWIIDLITALLSFVIAGVSGIFLVPFLHRIKFGQPIKTEDGPKWHAKKQGTPTMGGFMFIISTVITSIAGYWIYRWKTGIDTTDKDSFKPFYLLLSVLVFSAAFGLIGFIDDYTKVARKKNDGLTPWQKIALQLVCGAGFLFAVRCFGDKSTKLDLGFWTSPSLGIFYYILMMAVIIYLTNAVNLTDGVDGLCGSVTFVAMLIFTVCCSILKQNEMSCFTMALAGGCLGFLLWNLNPAKCFMGDTGSMFLGAAVTGVGLILHKHLLLLLAALVYIIEALSVMIQVLYFKYTKKKYGEGRRIFKMTPIHHHFEMSGFSEYKIVITFSLCGIIFGVLGIITLIVF</sequence>
<keyword evidence="7" id="KW-0961">Cell wall biogenesis/degradation</keyword>
<dbReference type="Pfam" id="PF00953">
    <property type="entry name" value="Glycos_transf_4"/>
    <property type="match status" value="1"/>
</dbReference>
<comment type="pathway">
    <text evidence="7">Cell wall biogenesis; peptidoglycan biosynthesis.</text>
</comment>
<keyword evidence="7" id="KW-1003">Cell membrane</keyword>
<protein>
    <recommendedName>
        <fullName evidence="7 8">Phospho-N-acetylmuramoyl-pentapeptide-transferase</fullName>
        <ecNumber evidence="7 8">2.7.8.13</ecNumber>
    </recommendedName>
    <alternativeName>
        <fullName evidence="7">UDP-MurNAc-pentapeptide phosphotransferase</fullName>
    </alternativeName>
</protein>
<evidence type="ECO:0000256" key="6">
    <source>
        <dbReference type="ARBA" id="ARBA00023136"/>
    </source>
</evidence>
<comment type="similarity">
    <text evidence="2 7">Belongs to the glycosyltransferase 4 family. MraY subfamily.</text>
</comment>
<proteinExistence type="inferred from homology"/>
<keyword evidence="7 9" id="KW-0460">Magnesium</keyword>
<feature type="transmembrane region" description="Helical" evidence="7">
    <location>
        <begin position="92"/>
        <end position="112"/>
    </location>
</feature>
<dbReference type="PANTHER" id="PTHR22926:SF5">
    <property type="entry name" value="PHOSPHO-N-ACETYLMURAMOYL-PENTAPEPTIDE-TRANSFERASE HOMOLOG"/>
    <property type="match status" value="1"/>
</dbReference>
<dbReference type="GO" id="GO:0009252">
    <property type="term" value="P:peptidoglycan biosynthetic process"/>
    <property type="evidence" value="ECO:0007669"/>
    <property type="project" value="UniProtKB-UniRule"/>
</dbReference>
<evidence type="ECO:0000256" key="3">
    <source>
        <dbReference type="ARBA" id="ARBA00022679"/>
    </source>
</evidence>
<evidence type="ECO:0000313" key="11">
    <source>
        <dbReference type="Proteomes" id="UP000245720"/>
    </source>
</evidence>
<dbReference type="PROSITE" id="PS01348">
    <property type="entry name" value="MRAY_2"/>
    <property type="match status" value="1"/>
</dbReference>
<dbReference type="GO" id="GO:0008963">
    <property type="term" value="F:phospho-N-acetylmuramoyl-pentapeptide-transferase activity"/>
    <property type="evidence" value="ECO:0007669"/>
    <property type="project" value="UniProtKB-UniRule"/>
</dbReference>
<dbReference type="HAMAP" id="MF_00038">
    <property type="entry name" value="MraY"/>
    <property type="match status" value="1"/>
</dbReference>
<evidence type="ECO:0000256" key="5">
    <source>
        <dbReference type="ARBA" id="ARBA00022989"/>
    </source>
</evidence>
<dbReference type="Proteomes" id="UP000245720">
    <property type="component" value="Unassembled WGS sequence"/>
</dbReference>
<keyword evidence="4 7" id="KW-0812">Transmembrane</keyword>
<organism evidence="10 11">
    <name type="scientific">Ruminococcus flavefaciens</name>
    <dbReference type="NCBI Taxonomy" id="1265"/>
    <lineage>
        <taxon>Bacteria</taxon>
        <taxon>Bacillati</taxon>
        <taxon>Bacillota</taxon>
        <taxon>Clostridia</taxon>
        <taxon>Eubacteriales</taxon>
        <taxon>Oscillospiraceae</taxon>
        <taxon>Ruminococcus</taxon>
    </lineage>
</organism>
<keyword evidence="5 7" id="KW-1133">Transmembrane helix</keyword>
<feature type="binding site" evidence="9">
    <location>
        <position position="186"/>
    </location>
    <ligand>
        <name>Mg(2+)</name>
        <dbReference type="ChEBI" id="CHEBI:18420"/>
    </ligand>
</feature>
<evidence type="ECO:0000256" key="7">
    <source>
        <dbReference type="HAMAP-Rule" id="MF_00038"/>
    </source>
</evidence>
<feature type="transmembrane region" description="Helical" evidence="7">
    <location>
        <begin position="161"/>
        <end position="181"/>
    </location>
</feature>
<dbReference type="PANTHER" id="PTHR22926">
    <property type="entry name" value="PHOSPHO-N-ACETYLMURAMOYL-PENTAPEPTIDE-TRANSFERASE"/>
    <property type="match status" value="1"/>
</dbReference>
<dbReference type="CDD" id="cd06852">
    <property type="entry name" value="GT_MraY"/>
    <property type="match status" value="1"/>
</dbReference>
<comment type="subcellular location">
    <subcellularLocation>
        <location evidence="7">Cell membrane</location>
        <topology evidence="7">Multi-pass membrane protein</topology>
    </subcellularLocation>
    <subcellularLocation>
        <location evidence="1">Membrane</location>
        <topology evidence="1">Multi-pass membrane protein</topology>
    </subcellularLocation>
</comment>
<keyword evidence="7" id="KW-0132">Cell division</keyword>
<keyword evidence="7" id="KW-0573">Peptidoglycan synthesis</keyword>
<keyword evidence="7" id="KW-0131">Cell cycle</keyword>
<dbReference type="GO" id="GO:0008360">
    <property type="term" value="P:regulation of cell shape"/>
    <property type="evidence" value="ECO:0007669"/>
    <property type="project" value="UniProtKB-KW"/>
</dbReference>
<feature type="transmembrane region" description="Helical" evidence="7">
    <location>
        <begin position="193"/>
        <end position="213"/>
    </location>
</feature>
<dbReference type="GO" id="GO:0051992">
    <property type="term" value="F:UDP-N-acetylmuramoyl-L-alanyl-D-glutamyl-meso-2,6-diaminopimelyl-D-alanyl-D-alanine:undecaprenyl-phosphate transferase activity"/>
    <property type="evidence" value="ECO:0007669"/>
    <property type="project" value="RHEA"/>
</dbReference>
<dbReference type="GO" id="GO:0046872">
    <property type="term" value="F:metal ion binding"/>
    <property type="evidence" value="ECO:0007669"/>
    <property type="project" value="UniProtKB-KW"/>
</dbReference>
<keyword evidence="7 9" id="KW-0479">Metal-binding</keyword>
<comment type="caution">
    <text evidence="10">The sequence shown here is derived from an EMBL/GenBank/DDBJ whole genome shotgun (WGS) entry which is preliminary data.</text>
</comment>
<comment type="function">
    <text evidence="7">Catalyzes the initial step of the lipid cycle reactions in the biosynthesis of the cell wall peptidoglycan: transfers peptidoglycan precursor phospho-MurNAc-pentapeptide from UDP-MurNAc-pentapeptide onto the lipid carrier undecaprenyl phosphate, yielding undecaprenyl-pyrophosphoryl-MurNAc-pentapeptide, known as lipid I.</text>
</comment>
<gene>
    <name evidence="7" type="primary">mraY</name>
    <name evidence="10" type="ORF">IE37_01563</name>
</gene>
<dbReference type="InterPro" id="IPR000715">
    <property type="entry name" value="Glycosyl_transferase_4"/>
</dbReference>
<feature type="transmembrane region" description="Helical" evidence="7">
    <location>
        <begin position="243"/>
        <end position="263"/>
    </location>
</feature>
<feature type="transmembrane region" description="Helical" evidence="7">
    <location>
        <begin position="12"/>
        <end position="30"/>
    </location>
</feature>